<protein>
    <submittedName>
        <fullName evidence="1">Uncharacterized protein</fullName>
    </submittedName>
</protein>
<reference evidence="1 2" key="1">
    <citation type="journal article" date="2022" name="Nat. Genet.">
        <title>Improved pea reference genome and pan-genome highlight genomic features and evolutionary characteristics.</title>
        <authorList>
            <person name="Yang T."/>
            <person name="Liu R."/>
            <person name="Luo Y."/>
            <person name="Hu S."/>
            <person name="Wang D."/>
            <person name="Wang C."/>
            <person name="Pandey M.K."/>
            <person name="Ge S."/>
            <person name="Xu Q."/>
            <person name="Li N."/>
            <person name="Li G."/>
            <person name="Huang Y."/>
            <person name="Saxena R.K."/>
            <person name="Ji Y."/>
            <person name="Li M."/>
            <person name="Yan X."/>
            <person name="He Y."/>
            <person name="Liu Y."/>
            <person name="Wang X."/>
            <person name="Xiang C."/>
            <person name="Varshney R.K."/>
            <person name="Ding H."/>
            <person name="Gao S."/>
            <person name="Zong X."/>
        </authorList>
    </citation>
    <scope>NUCLEOTIDE SEQUENCE [LARGE SCALE GENOMIC DNA]</scope>
    <source>
        <strain evidence="1 2">cv. Zhongwan 6</strain>
    </source>
</reference>
<evidence type="ECO:0000313" key="2">
    <source>
        <dbReference type="Proteomes" id="UP001058974"/>
    </source>
</evidence>
<gene>
    <name evidence="1" type="ORF">KIW84_050063</name>
</gene>
<accession>A0A9D5AE54</accession>
<organism evidence="1 2">
    <name type="scientific">Pisum sativum</name>
    <name type="common">Garden pea</name>
    <name type="synonym">Lathyrus oleraceus</name>
    <dbReference type="NCBI Taxonomy" id="3888"/>
    <lineage>
        <taxon>Eukaryota</taxon>
        <taxon>Viridiplantae</taxon>
        <taxon>Streptophyta</taxon>
        <taxon>Embryophyta</taxon>
        <taxon>Tracheophyta</taxon>
        <taxon>Spermatophyta</taxon>
        <taxon>Magnoliopsida</taxon>
        <taxon>eudicotyledons</taxon>
        <taxon>Gunneridae</taxon>
        <taxon>Pentapetalae</taxon>
        <taxon>rosids</taxon>
        <taxon>fabids</taxon>
        <taxon>Fabales</taxon>
        <taxon>Fabaceae</taxon>
        <taxon>Papilionoideae</taxon>
        <taxon>50 kb inversion clade</taxon>
        <taxon>NPAAA clade</taxon>
        <taxon>Hologalegina</taxon>
        <taxon>IRL clade</taxon>
        <taxon>Fabeae</taxon>
        <taxon>Lathyrus</taxon>
    </lineage>
</organism>
<name>A0A9D5AE54_PEA</name>
<comment type="caution">
    <text evidence="1">The sequence shown here is derived from an EMBL/GenBank/DDBJ whole genome shotgun (WGS) entry which is preliminary data.</text>
</comment>
<sequence>MDKIWGTTRVLESAQVLVNERLIYVIEENSSTSYVQSFDLYGNGIHEKALPGQPACPPEFVTSDQVPRASKVTVLAMENLVELEFWLRKNTIGIGVLVDKKHSWNWSFD</sequence>
<proteinExistence type="predicted"/>
<dbReference type="Proteomes" id="UP001058974">
    <property type="component" value="Chromosome 5"/>
</dbReference>
<dbReference type="EMBL" id="JAMSHJ010000005">
    <property type="protein sequence ID" value="KAI5402305.1"/>
    <property type="molecule type" value="Genomic_DNA"/>
</dbReference>
<dbReference type="Gramene" id="Psat05G0006300-T1">
    <property type="protein sequence ID" value="KAI5402305.1"/>
    <property type="gene ID" value="KIW84_050063"/>
</dbReference>
<keyword evidence="2" id="KW-1185">Reference proteome</keyword>
<evidence type="ECO:0000313" key="1">
    <source>
        <dbReference type="EMBL" id="KAI5402305.1"/>
    </source>
</evidence>
<dbReference type="AlphaFoldDB" id="A0A9D5AE54"/>